<dbReference type="AlphaFoldDB" id="A0A820G148"/>
<comment type="caution">
    <text evidence="2">The sequence shown here is derived from an EMBL/GenBank/DDBJ whole genome shotgun (WGS) entry which is preliminary data.</text>
</comment>
<organism evidence="2 3">
    <name type="scientific">Rotaria sordida</name>
    <dbReference type="NCBI Taxonomy" id="392033"/>
    <lineage>
        <taxon>Eukaryota</taxon>
        <taxon>Metazoa</taxon>
        <taxon>Spiralia</taxon>
        <taxon>Gnathifera</taxon>
        <taxon>Rotifera</taxon>
        <taxon>Eurotatoria</taxon>
        <taxon>Bdelloidea</taxon>
        <taxon>Philodinida</taxon>
        <taxon>Philodinidae</taxon>
        <taxon>Rotaria</taxon>
    </lineage>
</organism>
<protein>
    <submittedName>
        <fullName evidence="2">Uncharacterized protein</fullName>
    </submittedName>
</protein>
<dbReference type="Pfam" id="PF04791">
    <property type="entry name" value="LMBR1"/>
    <property type="match status" value="1"/>
</dbReference>
<evidence type="ECO:0000313" key="2">
    <source>
        <dbReference type="EMBL" id="CAF4268756.1"/>
    </source>
</evidence>
<name>A0A820G148_9BILA</name>
<proteinExistence type="predicted"/>
<feature type="non-terminal residue" evidence="2">
    <location>
        <position position="1"/>
    </location>
</feature>
<evidence type="ECO:0000256" key="1">
    <source>
        <dbReference type="SAM" id="Phobius"/>
    </source>
</evidence>
<dbReference type="InterPro" id="IPR006876">
    <property type="entry name" value="LMBR1-like_membr_prot"/>
</dbReference>
<keyword evidence="1" id="KW-0472">Membrane</keyword>
<gene>
    <name evidence="2" type="ORF">JBS370_LOCUS39349</name>
</gene>
<dbReference type="Proteomes" id="UP000663836">
    <property type="component" value="Unassembled WGS sequence"/>
</dbReference>
<keyword evidence="1" id="KW-0812">Transmembrane</keyword>
<reference evidence="2" key="1">
    <citation type="submission" date="2021-02" db="EMBL/GenBank/DDBJ databases">
        <authorList>
            <person name="Nowell W R."/>
        </authorList>
    </citation>
    <scope>NUCLEOTIDE SEQUENCE</scope>
</reference>
<dbReference type="EMBL" id="CAJOBD010026692">
    <property type="protein sequence ID" value="CAF4268756.1"/>
    <property type="molecule type" value="Genomic_DNA"/>
</dbReference>
<sequence length="49" mass="5401">MLGISKSMITTVIAASTTWGLFLLVLMLGYGLVQVPLNVYNYSRTSYTL</sequence>
<evidence type="ECO:0000313" key="3">
    <source>
        <dbReference type="Proteomes" id="UP000663836"/>
    </source>
</evidence>
<accession>A0A820G148</accession>
<keyword evidence="1" id="KW-1133">Transmembrane helix</keyword>
<feature type="transmembrane region" description="Helical" evidence="1">
    <location>
        <begin position="12"/>
        <end position="33"/>
    </location>
</feature>